<feature type="compositionally biased region" description="Low complexity" evidence="1">
    <location>
        <begin position="141"/>
        <end position="153"/>
    </location>
</feature>
<name>A0A2Z5J6R4_STRAR</name>
<feature type="region of interest" description="Disordered" evidence="1">
    <location>
        <begin position="129"/>
        <end position="161"/>
    </location>
</feature>
<feature type="region of interest" description="Disordered" evidence="1">
    <location>
        <begin position="193"/>
        <end position="215"/>
    </location>
</feature>
<feature type="region of interest" description="Disordered" evidence="1">
    <location>
        <begin position="61"/>
        <end position="83"/>
    </location>
</feature>
<gene>
    <name evidence="3" type="ORF">C5746_02495</name>
</gene>
<sequence>MAAVCACGEYFNVDDTGELCLNPGTMGLRKALQFGSPGTYQFRKTDYPWLARVRVKVQAGGGGSAGADANSKQLISRPGGSGGGYSESVIEVGALAGVESVVVGAGGAGGGGNNAGSAGEASSFGGTVTAIGGNGGGDGMTTGTTNTTSSGTSAPLAGKGQITMGGGPGEGAIRMGMRGLSGRGGDSHLGFGGYGRSTSGPGGASRGRGGGGGGAFSSDGAKYDGAPGGAGIVIIELFG</sequence>
<accession>A0A2Z5J6R4</accession>
<evidence type="ECO:0000259" key="2">
    <source>
        <dbReference type="Pfam" id="PF21722"/>
    </source>
</evidence>
<dbReference type="KEGG" id="sata:C5746_02495"/>
<dbReference type="Pfam" id="PF21722">
    <property type="entry name" value="Gly_rich_2"/>
    <property type="match status" value="1"/>
</dbReference>
<feature type="domain" description="Glycine-rich" evidence="2">
    <location>
        <begin position="48"/>
        <end position="236"/>
    </location>
</feature>
<proteinExistence type="predicted"/>
<dbReference type="AlphaFoldDB" id="A0A2Z5J6R4"/>
<dbReference type="Proteomes" id="UP000252698">
    <property type="component" value="Chromosome"/>
</dbReference>
<protein>
    <recommendedName>
        <fullName evidence="2">Glycine-rich domain-containing protein</fullName>
    </recommendedName>
</protein>
<dbReference type="RefSeq" id="WP_114242687.1">
    <property type="nucleotide sequence ID" value="NZ_CP027306.1"/>
</dbReference>
<evidence type="ECO:0000313" key="3">
    <source>
        <dbReference type="EMBL" id="AXE76022.1"/>
    </source>
</evidence>
<dbReference type="InterPro" id="IPR049304">
    <property type="entry name" value="Gly_rich_dom"/>
</dbReference>
<evidence type="ECO:0000313" key="4">
    <source>
        <dbReference type="Proteomes" id="UP000252698"/>
    </source>
</evidence>
<evidence type="ECO:0000256" key="1">
    <source>
        <dbReference type="SAM" id="MobiDB-lite"/>
    </source>
</evidence>
<dbReference type="GeneID" id="95517439"/>
<reference evidence="3 4" key="1">
    <citation type="journal article" date="2018" name="Front. Microbiol.">
        <title>Genome Sequencing of Streptomyces atratus SCSIOZH16 and Activation Production of Nocardamine via Metabolic Engineering.</title>
        <authorList>
            <person name="Li Y."/>
            <person name="Zhang C."/>
            <person name="Liu C."/>
            <person name="Ju J."/>
            <person name="Ma J."/>
        </authorList>
    </citation>
    <scope>NUCLEOTIDE SEQUENCE [LARGE SCALE GENOMIC DNA]</scope>
    <source>
        <strain evidence="3 4">SCSIO_ZH16</strain>
    </source>
</reference>
<organism evidence="3 4">
    <name type="scientific">Streptomyces atratus</name>
    <dbReference type="NCBI Taxonomy" id="1893"/>
    <lineage>
        <taxon>Bacteria</taxon>
        <taxon>Bacillati</taxon>
        <taxon>Actinomycetota</taxon>
        <taxon>Actinomycetes</taxon>
        <taxon>Kitasatosporales</taxon>
        <taxon>Streptomycetaceae</taxon>
        <taxon>Streptomyces</taxon>
    </lineage>
</organism>
<dbReference type="EMBL" id="CP027306">
    <property type="protein sequence ID" value="AXE76022.1"/>
    <property type="molecule type" value="Genomic_DNA"/>
</dbReference>